<name>A0A7M1B4R5_9BACT</name>
<keyword evidence="10" id="KW-1185">Reference proteome</keyword>
<dbReference type="SUPFAM" id="SSF47384">
    <property type="entry name" value="Homodimeric domain of signal transducing histidine kinase"/>
    <property type="match status" value="1"/>
</dbReference>
<keyword evidence="7" id="KW-0812">Transmembrane</keyword>
<evidence type="ECO:0000256" key="4">
    <source>
        <dbReference type="ARBA" id="ARBA00022741"/>
    </source>
</evidence>
<evidence type="ECO:0000259" key="8">
    <source>
        <dbReference type="PROSITE" id="PS50109"/>
    </source>
</evidence>
<evidence type="ECO:0000313" key="10">
    <source>
        <dbReference type="Proteomes" id="UP000593719"/>
    </source>
</evidence>
<dbReference type="GO" id="GO:0000155">
    <property type="term" value="F:phosphorelay sensor kinase activity"/>
    <property type="evidence" value="ECO:0007669"/>
    <property type="project" value="InterPro"/>
</dbReference>
<organism evidence="9 10">
    <name type="scientific">Sulfurimonas sediminis</name>
    <dbReference type="NCBI Taxonomy" id="2590020"/>
    <lineage>
        <taxon>Bacteria</taxon>
        <taxon>Pseudomonadati</taxon>
        <taxon>Campylobacterota</taxon>
        <taxon>Epsilonproteobacteria</taxon>
        <taxon>Campylobacterales</taxon>
        <taxon>Sulfurimonadaceae</taxon>
        <taxon>Sulfurimonas</taxon>
    </lineage>
</organism>
<keyword evidence="6" id="KW-0067">ATP-binding</keyword>
<protein>
    <recommendedName>
        <fullName evidence="2">histidine kinase</fullName>
        <ecNumber evidence="2">2.7.13.3</ecNumber>
    </recommendedName>
</protein>
<proteinExistence type="predicted"/>
<keyword evidence="5 9" id="KW-0418">Kinase</keyword>
<dbReference type="InterPro" id="IPR036097">
    <property type="entry name" value="HisK_dim/P_sf"/>
</dbReference>
<feature type="transmembrane region" description="Helical" evidence="7">
    <location>
        <begin position="12"/>
        <end position="32"/>
    </location>
</feature>
<keyword evidence="7" id="KW-1133">Transmembrane helix</keyword>
<keyword evidence="3" id="KW-0808">Transferase</keyword>
<dbReference type="Pfam" id="PF02518">
    <property type="entry name" value="HATPase_c"/>
    <property type="match status" value="1"/>
</dbReference>
<dbReference type="PROSITE" id="PS50109">
    <property type="entry name" value="HIS_KIN"/>
    <property type="match status" value="1"/>
</dbReference>
<dbReference type="KEGG" id="ssei:FJR45_06990"/>
<dbReference type="PRINTS" id="PR00344">
    <property type="entry name" value="BCTRLSENSOR"/>
</dbReference>
<gene>
    <name evidence="9" type="ORF">FJR45_06990</name>
</gene>
<dbReference type="Gene3D" id="1.10.287.130">
    <property type="match status" value="1"/>
</dbReference>
<reference evidence="9 10" key="1">
    <citation type="submission" date="2019-06" db="EMBL/GenBank/DDBJ databases">
        <title>Sulfurimonas gotlandica sp. nov., a chemoautotrophic and psychrotolerant epsilonproteobacterium isolated from a pelagic redoxcline, and an emended description of the genus Sulfurimonas.</title>
        <authorList>
            <person name="Wang S."/>
            <person name="Jiang L."/>
            <person name="Shao Z."/>
        </authorList>
    </citation>
    <scope>NUCLEOTIDE SEQUENCE [LARGE SCALE GENOMIC DNA]</scope>
    <source>
        <strain evidence="9 10">S2-6</strain>
    </source>
</reference>
<evidence type="ECO:0000256" key="6">
    <source>
        <dbReference type="ARBA" id="ARBA00022840"/>
    </source>
</evidence>
<dbReference type="SUPFAM" id="SSF55874">
    <property type="entry name" value="ATPase domain of HSP90 chaperone/DNA topoisomerase II/histidine kinase"/>
    <property type="match status" value="1"/>
</dbReference>
<evidence type="ECO:0000313" key="9">
    <source>
        <dbReference type="EMBL" id="QOP43708.1"/>
    </source>
</evidence>
<dbReference type="Proteomes" id="UP000593719">
    <property type="component" value="Chromosome"/>
</dbReference>
<dbReference type="SMART" id="SM00387">
    <property type="entry name" value="HATPase_c"/>
    <property type="match status" value="1"/>
</dbReference>
<dbReference type="EC" id="2.7.13.3" evidence="2"/>
<dbReference type="InterPro" id="IPR003594">
    <property type="entry name" value="HATPase_dom"/>
</dbReference>
<dbReference type="GO" id="GO:0005524">
    <property type="term" value="F:ATP binding"/>
    <property type="evidence" value="ECO:0007669"/>
    <property type="project" value="UniProtKB-KW"/>
</dbReference>
<dbReference type="InterPro" id="IPR004358">
    <property type="entry name" value="Sig_transdc_His_kin-like_C"/>
</dbReference>
<sequence>MHHHEKLAFLKFFLVYFVSIALLILAAGYFYFQQIQNHLLKEEEFSLIEYARHIKMGRPLDKYSREYHYTFKNIPKYIDIKNFSIGETEFSKLLPIHLHGKYLQVFKSKKSFNEKRFSLQQKIIAIQILLLLVFAYISYILAKNALQPLRESILTLDKFAKDLIHDLNTPVTSMQLNMKLIEKIPQLHNTKALIRLKKSINNISELHENLTILLQEETFQIHSQNICPLIQEVVEIQKTLYPDITFQIKCTAFKAKINKHAMKQILQNILSNACKYNKKDGKDGYVKIYHKNNALYIEDNGKGIKEPEKIFERSYSDENSSGLGLDIVKRLAYAMDIKIVVQKNEPAGTRFVLTLP</sequence>
<keyword evidence="4" id="KW-0547">Nucleotide-binding</keyword>
<evidence type="ECO:0000256" key="5">
    <source>
        <dbReference type="ARBA" id="ARBA00022777"/>
    </source>
</evidence>
<comment type="catalytic activity">
    <reaction evidence="1">
        <text>ATP + protein L-histidine = ADP + protein N-phospho-L-histidine.</text>
        <dbReference type="EC" id="2.7.13.3"/>
    </reaction>
</comment>
<dbReference type="PANTHER" id="PTHR44936:SF10">
    <property type="entry name" value="SENSOR PROTEIN RSTB"/>
    <property type="match status" value="1"/>
</dbReference>
<dbReference type="Gene3D" id="3.30.565.10">
    <property type="entry name" value="Histidine kinase-like ATPase, C-terminal domain"/>
    <property type="match status" value="1"/>
</dbReference>
<feature type="domain" description="Histidine kinase" evidence="8">
    <location>
        <begin position="162"/>
        <end position="356"/>
    </location>
</feature>
<dbReference type="RefSeq" id="WP_193149895.1">
    <property type="nucleotide sequence ID" value="NZ_CP041235.1"/>
</dbReference>
<evidence type="ECO:0000256" key="7">
    <source>
        <dbReference type="SAM" id="Phobius"/>
    </source>
</evidence>
<dbReference type="EMBL" id="CP041235">
    <property type="protein sequence ID" value="QOP43708.1"/>
    <property type="molecule type" value="Genomic_DNA"/>
</dbReference>
<accession>A0A7M1B4R5</accession>
<dbReference type="InterPro" id="IPR005467">
    <property type="entry name" value="His_kinase_dom"/>
</dbReference>
<keyword evidence="7" id="KW-0472">Membrane</keyword>
<dbReference type="PANTHER" id="PTHR44936">
    <property type="entry name" value="SENSOR PROTEIN CREC"/>
    <property type="match status" value="1"/>
</dbReference>
<dbReference type="InterPro" id="IPR036890">
    <property type="entry name" value="HATPase_C_sf"/>
</dbReference>
<evidence type="ECO:0000256" key="1">
    <source>
        <dbReference type="ARBA" id="ARBA00000085"/>
    </source>
</evidence>
<dbReference type="InterPro" id="IPR050980">
    <property type="entry name" value="2C_sensor_his_kinase"/>
</dbReference>
<dbReference type="AlphaFoldDB" id="A0A7M1B4R5"/>
<feature type="transmembrane region" description="Helical" evidence="7">
    <location>
        <begin position="123"/>
        <end position="142"/>
    </location>
</feature>
<evidence type="ECO:0000256" key="2">
    <source>
        <dbReference type="ARBA" id="ARBA00012438"/>
    </source>
</evidence>
<evidence type="ECO:0000256" key="3">
    <source>
        <dbReference type="ARBA" id="ARBA00022679"/>
    </source>
</evidence>